<dbReference type="Proteomes" id="UP001367508">
    <property type="component" value="Unassembled WGS sequence"/>
</dbReference>
<evidence type="ECO:0000313" key="1">
    <source>
        <dbReference type="EMBL" id="KAK7339303.1"/>
    </source>
</evidence>
<keyword evidence="2" id="KW-1185">Reference proteome</keyword>
<organism evidence="1 2">
    <name type="scientific">Canavalia gladiata</name>
    <name type="common">Sword bean</name>
    <name type="synonym">Dolichos gladiatus</name>
    <dbReference type="NCBI Taxonomy" id="3824"/>
    <lineage>
        <taxon>Eukaryota</taxon>
        <taxon>Viridiplantae</taxon>
        <taxon>Streptophyta</taxon>
        <taxon>Embryophyta</taxon>
        <taxon>Tracheophyta</taxon>
        <taxon>Spermatophyta</taxon>
        <taxon>Magnoliopsida</taxon>
        <taxon>eudicotyledons</taxon>
        <taxon>Gunneridae</taxon>
        <taxon>Pentapetalae</taxon>
        <taxon>rosids</taxon>
        <taxon>fabids</taxon>
        <taxon>Fabales</taxon>
        <taxon>Fabaceae</taxon>
        <taxon>Papilionoideae</taxon>
        <taxon>50 kb inversion clade</taxon>
        <taxon>NPAAA clade</taxon>
        <taxon>indigoferoid/millettioid clade</taxon>
        <taxon>Phaseoleae</taxon>
        <taxon>Canavalia</taxon>
    </lineage>
</organism>
<proteinExistence type="predicted"/>
<evidence type="ECO:0000313" key="2">
    <source>
        <dbReference type="Proteomes" id="UP001367508"/>
    </source>
</evidence>
<dbReference type="EMBL" id="JAYMYQ010000004">
    <property type="protein sequence ID" value="KAK7339303.1"/>
    <property type="molecule type" value="Genomic_DNA"/>
</dbReference>
<reference evidence="1 2" key="1">
    <citation type="submission" date="2024-01" db="EMBL/GenBank/DDBJ databases">
        <title>The genomes of 5 underutilized Papilionoideae crops provide insights into root nodulation and disease resistanc.</title>
        <authorList>
            <person name="Jiang F."/>
        </authorList>
    </citation>
    <scope>NUCLEOTIDE SEQUENCE [LARGE SCALE GENOMIC DNA]</scope>
    <source>
        <strain evidence="1">LVBAO_FW01</strain>
        <tissue evidence="1">Leaves</tissue>
    </source>
</reference>
<name>A0AAN9QQ33_CANGL</name>
<dbReference type="AlphaFoldDB" id="A0AAN9QQ33"/>
<protein>
    <submittedName>
        <fullName evidence="1">Uncharacterized protein</fullName>
    </submittedName>
</protein>
<sequence>MAVSPPVWGGSHRPTQELLLPDSCEINHLVGLMIRELIKNSIGSVDGAINELFAGLLIDHEDWHDEVEEAVIGPPLPACEGWHQWCLWMRVREDDM</sequence>
<comment type="caution">
    <text evidence="1">The sequence shown here is derived from an EMBL/GenBank/DDBJ whole genome shotgun (WGS) entry which is preliminary data.</text>
</comment>
<gene>
    <name evidence="1" type="ORF">VNO77_19961</name>
</gene>
<accession>A0AAN9QQ33</accession>